<protein>
    <submittedName>
        <fullName evidence="2">Uncharacterized protein</fullName>
    </submittedName>
</protein>
<evidence type="ECO:0000313" key="3">
    <source>
        <dbReference type="Proteomes" id="UP000269721"/>
    </source>
</evidence>
<dbReference type="EMBL" id="KZ995677">
    <property type="protein sequence ID" value="RKO90197.1"/>
    <property type="molecule type" value="Genomic_DNA"/>
</dbReference>
<sequence length="207" mass="22460">MDTSATDSLNVIEDLARAQILFLNSTQARISLLHHILLRLEALHPCPIHALLYPFLHYLAQNFLSQDSSSPDEEPFHSRLRALASAAAEPPLIAATPSSPPTPPPTLPAAPSASDPVAALVAICSAAYLPLTSCPVQADKLDVCDQCLSLLEAELPFSPLDPLSKQGVVVCLTEMQARIIDTVTQQELRERRKGLNRRADSLLARME</sequence>
<accession>A0A4V1IRI7</accession>
<keyword evidence="3" id="KW-1185">Reference proteome</keyword>
<evidence type="ECO:0000256" key="1">
    <source>
        <dbReference type="SAM" id="MobiDB-lite"/>
    </source>
</evidence>
<reference evidence="3" key="1">
    <citation type="journal article" date="2018" name="Nat. Microbiol.">
        <title>Leveraging single-cell genomics to expand the fungal tree of life.</title>
        <authorList>
            <person name="Ahrendt S.R."/>
            <person name="Quandt C.A."/>
            <person name="Ciobanu D."/>
            <person name="Clum A."/>
            <person name="Salamov A."/>
            <person name="Andreopoulos B."/>
            <person name="Cheng J.F."/>
            <person name="Woyke T."/>
            <person name="Pelin A."/>
            <person name="Henrissat B."/>
            <person name="Reynolds N.K."/>
            <person name="Benny G.L."/>
            <person name="Smith M.E."/>
            <person name="James T.Y."/>
            <person name="Grigoriev I.V."/>
        </authorList>
    </citation>
    <scope>NUCLEOTIDE SEQUENCE [LARGE SCALE GENOMIC DNA]</scope>
</reference>
<dbReference type="Proteomes" id="UP000269721">
    <property type="component" value="Unassembled WGS sequence"/>
</dbReference>
<organism evidence="2 3">
    <name type="scientific">Blyttiomyces helicus</name>
    <dbReference type="NCBI Taxonomy" id="388810"/>
    <lineage>
        <taxon>Eukaryota</taxon>
        <taxon>Fungi</taxon>
        <taxon>Fungi incertae sedis</taxon>
        <taxon>Chytridiomycota</taxon>
        <taxon>Chytridiomycota incertae sedis</taxon>
        <taxon>Chytridiomycetes</taxon>
        <taxon>Chytridiomycetes incertae sedis</taxon>
        <taxon>Blyttiomyces</taxon>
    </lineage>
</organism>
<name>A0A4V1IRI7_9FUNG</name>
<proteinExistence type="predicted"/>
<feature type="compositionally biased region" description="Pro residues" evidence="1">
    <location>
        <begin position="98"/>
        <end position="108"/>
    </location>
</feature>
<feature type="region of interest" description="Disordered" evidence="1">
    <location>
        <begin position="92"/>
        <end position="111"/>
    </location>
</feature>
<gene>
    <name evidence="2" type="ORF">BDK51DRAFT_27096</name>
</gene>
<dbReference type="OrthoDB" id="2148628at2759"/>
<dbReference type="AlphaFoldDB" id="A0A4V1IRI7"/>
<evidence type="ECO:0000313" key="2">
    <source>
        <dbReference type="EMBL" id="RKO90197.1"/>
    </source>
</evidence>